<gene>
    <name evidence="1" type="primary">64</name>
    <name evidence="1" type="ORF">SEA_QTRLIFECRISIS_64</name>
</gene>
<accession>A0AAU8GQZ5</accession>
<evidence type="ECO:0008006" key="2">
    <source>
        <dbReference type="Google" id="ProtNLM"/>
    </source>
</evidence>
<dbReference type="EMBL" id="PP758914">
    <property type="protein sequence ID" value="XCH44108.1"/>
    <property type="molecule type" value="Genomic_DNA"/>
</dbReference>
<organism evidence="1">
    <name type="scientific">Mycobacterium phage QTRlifeCrisis</name>
    <dbReference type="NCBI Taxonomy" id="3136627"/>
    <lineage>
        <taxon>Viruses</taxon>
    </lineage>
</organism>
<protein>
    <recommendedName>
        <fullName evidence="2">Helix-turn-helix DNA binding domain protein</fullName>
    </recommendedName>
</protein>
<name>A0AAU8GQZ5_9VIRU</name>
<sequence length="89" mass="10221">MNKHEYVGFTVEPEWLVKRWEQDAVARRLGLKSVSKAGEGRHRAPGHGGGGVNMEELAKLREDVQELKAELHHLRSDVNYIYDRQEGRV</sequence>
<proteinExistence type="predicted"/>
<reference evidence="1" key="1">
    <citation type="submission" date="2024-05" db="EMBL/GenBank/DDBJ databases">
        <authorList>
            <person name="Hoffpauir A."/>
            <person name="Koss R."/>
            <person name="Kumar R."/>
            <person name="Plichta A."/>
            <person name="Hutchison K.W."/>
            <person name="Molloy S.D."/>
            <person name="Viland M.D."/>
            <person name="Lewis C.M."/>
            <person name="Garlena R.A."/>
            <person name="Russell D.A."/>
            <person name="Jacobs-Sera D."/>
            <person name="Hatfull G.F."/>
        </authorList>
    </citation>
    <scope>NUCLEOTIDE SEQUENCE</scope>
</reference>
<evidence type="ECO:0000313" key="1">
    <source>
        <dbReference type="EMBL" id="XCH44108.1"/>
    </source>
</evidence>